<evidence type="ECO:0000313" key="1">
    <source>
        <dbReference type="EMBL" id="NTY60776.1"/>
    </source>
</evidence>
<keyword evidence="2" id="KW-1185">Reference proteome</keyword>
<dbReference type="Proteomes" id="UP000708347">
    <property type="component" value="Unassembled WGS sequence"/>
</dbReference>
<dbReference type="RefSeq" id="WP_174398558.1">
    <property type="nucleotide sequence ID" value="NZ_VBSB01000008.1"/>
</dbReference>
<sequence>MIDEKGDLTMAIGVVWYPPIDQQAYDAMREKVLAASLANGQQFHAAGEADGRWCIIEVWETRDGLERFIREDLAPAFGIVEPGQGDVPRPELIFDVHAR</sequence>
<reference evidence="1 2" key="1">
    <citation type="submission" date="2019-05" db="EMBL/GenBank/DDBJ databases">
        <title>Mycolicibacterium sphagni ENV482 genome assembly.</title>
        <authorList>
            <person name="Chen W."/>
            <person name="Faulkner N.W."/>
            <person name="Hyman M.R."/>
        </authorList>
    </citation>
    <scope>NUCLEOTIDE SEQUENCE [LARGE SCALE GENOMIC DNA]</scope>
    <source>
        <strain evidence="1 2">ENV482</strain>
    </source>
</reference>
<organism evidence="1 2">
    <name type="scientific">Mycolicibacterium sphagni</name>
    <dbReference type="NCBI Taxonomy" id="1786"/>
    <lineage>
        <taxon>Bacteria</taxon>
        <taxon>Bacillati</taxon>
        <taxon>Actinomycetota</taxon>
        <taxon>Actinomycetes</taxon>
        <taxon>Mycobacteriales</taxon>
        <taxon>Mycobacteriaceae</taxon>
        <taxon>Mycolicibacterium</taxon>
    </lineage>
</organism>
<proteinExistence type="predicted"/>
<dbReference type="EMBL" id="VBSB01000008">
    <property type="protein sequence ID" value="NTY60776.1"/>
    <property type="molecule type" value="Genomic_DNA"/>
</dbReference>
<evidence type="ECO:0000313" key="2">
    <source>
        <dbReference type="Proteomes" id="UP000708347"/>
    </source>
</evidence>
<name>A0ABX2JT56_9MYCO</name>
<evidence type="ECO:0008006" key="3">
    <source>
        <dbReference type="Google" id="ProtNLM"/>
    </source>
</evidence>
<comment type="caution">
    <text evidence="1">The sequence shown here is derived from an EMBL/GenBank/DDBJ whole genome shotgun (WGS) entry which is preliminary data.</text>
</comment>
<gene>
    <name evidence="1" type="ORF">FEG63_14595</name>
</gene>
<protein>
    <recommendedName>
        <fullName evidence="3">Antibiotic biosynthesis monooxygenase</fullName>
    </recommendedName>
</protein>
<accession>A0ABX2JT56</accession>